<evidence type="ECO:0000256" key="3">
    <source>
        <dbReference type="ARBA" id="ARBA00023002"/>
    </source>
</evidence>
<gene>
    <name evidence="5" type="ORF">LTR25_005604</name>
</gene>
<keyword evidence="6" id="KW-1185">Reference proteome</keyword>
<dbReference type="GO" id="GO:0016651">
    <property type="term" value="F:oxidoreductase activity, acting on NAD(P)H"/>
    <property type="evidence" value="ECO:0007669"/>
    <property type="project" value="InterPro"/>
</dbReference>
<protein>
    <recommendedName>
        <fullName evidence="4">Enoyl reductase (ER) domain-containing protein</fullName>
    </recommendedName>
</protein>
<comment type="similarity">
    <text evidence="1">Belongs to the zinc-containing alcohol dehydrogenase family.</text>
</comment>
<evidence type="ECO:0000313" key="6">
    <source>
        <dbReference type="Proteomes" id="UP001345827"/>
    </source>
</evidence>
<dbReference type="Pfam" id="PF00107">
    <property type="entry name" value="ADH_zinc_N"/>
    <property type="match status" value="1"/>
</dbReference>
<dbReference type="InterPro" id="IPR020843">
    <property type="entry name" value="ER"/>
</dbReference>
<dbReference type="EMBL" id="JAXLQG010000009">
    <property type="protein sequence ID" value="KAK5535702.1"/>
    <property type="molecule type" value="Genomic_DNA"/>
</dbReference>
<dbReference type="Gene3D" id="3.40.50.720">
    <property type="entry name" value="NAD(P)-binding Rossmann-like Domain"/>
    <property type="match status" value="1"/>
</dbReference>
<evidence type="ECO:0000256" key="1">
    <source>
        <dbReference type="ARBA" id="ARBA00008072"/>
    </source>
</evidence>
<keyword evidence="3" id="KW-0560">Oxidoreductase</keyword>
<dbReference type="SUPFAM" id="SSF50129">
    <property type="entry name" value="GroES-like"/>
    <property type="match status" value="1"/>
</dbReference>
<dbReference type="SMART" id="SM00829">
    <property type="entry name" value="PKS_ER"/>
    <property type="match status" value="1"/>
</dbReference>
<dbReference type="InterPro" id="IPR047122">
    <property type="entry name" value="Trans-enoyl_RdTase-like"/>
</dbReference>
<dbReference type="Gene3D" id="3.90.180.10">
    <property type="entry name" value="Medium-chain alcohol dehydrogenases, catalytic domain"/>
    <property type="match status" value="1"/>
</dbReference>
<accession>A0AAV9Q5F5</accession>
<dbReference type="CDD" id="cd08249">
    <property type="entry name" value="enoyl_reductase_like"/>
    <property type="match status" value="1"/>
</dbReference>
<dbReference type="InterPro" id="IPR036291">
    <property type="entry name" value="NAD(P)-bd_dom_sf"/>
</dbReference>
<organism evidence="5 6">
    <name type="scientific">Vermiconidia calcicola</name>
    <dbReference type="NCBI Taxonomy" id="1690605"/>
    <lineage>
        <taxon>Eukaryota</taxon>
        <taxon>Fungi</taxon>
        <taxon>Dikarya</taxon>
        <taxon>Ascomycota</taxon>
        <taxon>Pezizomycotina</taxon>
        <taxon>Dothideomycetes</taxon>
        <taxon>Dothideomycetidae</taxon>
        <taxon>Mycosphaerellales</taxon>
        <taxon>Extremaceae</taxon>
        <taxon>Vermiconidia</taxon>
    </lineage>
</organism>
<feature type="domain" description="Enoyl reductase (ER)" evidence="4">
    <location>
        <begin position="10"/>
        <end position="345"/>
    </location>
</feature>
<evidence type="ECO:0000313" key="5">
    <source>
        <dbReference type="EMBL" id="KAK5535702.1"/>
    </source>
</evidence>
<reference evidence="5 6" key="1">
    <citation type="submission" date="2023-06" db="EMBL/GenBank/DDBJ databases">
        <title>Black Yeasts Isolated from many extreme environments.</title>
        <authorList>
            <person name="Coleine C."/>
            <person name="Stajich J.E."/>
            <person name="Selbmann L."/>
        </authorList>
    </citation>
    <scope>NUCLEOTIDE SEQUENCE [LARGE SCALE GENOMIC DNA]</scope>
    <source>
        <strain evidence="5 6">CCFEE 5887</strain>
    </source>
</reference>
<comment type="caution">
    <text evidence="5">The sequence shown here is derived from an EMBL/GenBank/DDBJ whole genome shotgun (WGS) entry which is preliminary data.</text>
</comment>
<dbReference type="PANTHER" id="PTHR45348">
    <property type="entry name" value="HYPOTHETICAL OXIDOREDUCTASE (EUROFUNG)"/>
    <property type="match status" value="1"/>
</dbReference>
<dbReference type="Proteomes" id="UP001345827">
    <property type="component" value="Unassembled WGS sequence"/>
</dbReference>
<dbReference type="InterPro" id="IPR011032">
    <property type="entry name" value="GroES-like_sf"/>
</dbReference>
<dbReference type="PANTHER" id="PTHR45348:SF2">
    <property type="entry name" value="ZINC-TYPE ALCOHOL DEHYDROGENASE-LIKE PROTEIN C2E1P3.01"/>
    <property type="match status" value="1"/>
</dbReference>
<dbReference type="AlphaFoldDB" id="A0AAV9Q5F5"/>
<proteinExistence type="inferred from homology"/>
<sequence length="353" mass="38849">MPHKAIWVNGDATQIIKTVEGGYKPSAKELLLKTICVGVNPGDYKHPEAFGAVNTIEGFDVVGEVVKVGSEQSNFKIGDKVVTFTRGIGPPEWGGSQEYFLALAATSWKFDENVLSEDEAATIPLTTCTACDGLYNRMQPPLPLPWEQKCDWPILLWGGSSQVGIQAIQFANFSGCSPIIVTASPRQHEYLKSLGAHHVFDYRDEDVVSKIKSVIPPGKSLLHAYDCVGVDIAPLEEAVDPGGSIILALPPTRSSPNHHAEMAIAGVIQDLESFQTEEFRFHGGEPHDHRGALRLRALMAWTMEHVGKEYKPERVRHLSGKGMYDAFEAFELMRANKVNAEKVVWRMSETPGL</sequence>
<dbReference type="InterPro" id="IPR013149">
    <property type="entry name" value="ADH-like_C"/>
</dbReference>
<evidence type="ECO:0000256" key="2">
    <source>
        <dbReference type="ARBA" id="ARBA00011245"/>
    </source>
</evidence>
<name>A0AAV9Q5F5_9PEZI</name>
<dbReference type="SUPFAM" id="SSF51735">
    <property type="entry name" value="NAD(P)-binding Rossmann-fold domains"/>
    <property type="match status" value="1"/>
</dbReference>
<dbReference type="InterPro" id="IPR013154">
    <property type="entry name" value="ADH-like_N"/>
</dbReference>
<comment type="subunit">
    <text evidence="2">Monomer.</text>
</comment>
<evidence type="ECO:0000259" key="4">
    <source>
        <dbReference type="SMART" id="SM00829"/>
    </source>
</evidence>
<dbReference type="Pfam" id="PF08240">
    <property type="entry name" value="ADH_N"/>
    <property type="match status" value="1"/>
</dbReference>